<feature type="transmembrane region" description="Helical" evidence="1">
    <location>
        <begin position="52"/>
        <end position="72"/>
    </location>
</feature>
<accession>A0A5C5XJC6</accession>
<dbReference type="AlphaFoldDB" id="A0A5C5XJC6"/>
<keyword evidence="3" id="KW-1185">Reference proteome</keyword>
<gene>
    <name evidence="2" type="ORF">Pan54_32130</name>
</gene>
<reference evidence="2 3" key="1">
    <citation type="submission" date="2019-02" db="EMBL/GenBank/DDBJ databases">
        <title>Deep-cultivation of Planctomycetes and their phenomic and genomic characterization uncovers novel biology.</title>
        <authorList>
            <person name="Wiegand S."/>
            <person name="Jogler M."/>
            <person name="Boedeker C."/>
            <person name="Pinto D."/>
            <person name="Vollmers J."/>
            <person name="Rivas-Marin E."/>
            <person name="Kohn T."/>
            <person name="Peeters S.H."/>
            <person name="Heuer A."/>
            <person name="Rast P."/>
            <person name="Oberbeckmann S."/>
            <person name="Bunk B."/>
            <person name="Jeske O."/>
            <person name="Meyerdierks A."/>
            <person name="Storesund J.E."/>
            <person name="Kallscheuer N."/>
            <person name="Luecker S."/>
            <person name="Lage O.M."/>
            <person name="Pohl T."/>
            <person name="Merkel B.J."/>
            <person name="Hornburger P."/>
            <person name="Mueller R.-W."/>
            <person name="Bruemmer F."/>
            <person name="Labrenz M."/>
            <person name="Spormann A.M."/>
            <person name="Op Den Camp H."/>
            <person name="Overmann J."/>
            <person name="Amann R."/>
            <person name="Jetten M.S.M."/>
            <person name="Mascher T."/>
            <person name="Medema M.H."/>
            <person name="Devos D.P."/>
            <person name="Kaster A.-K."/>
            <person name="Ovreas L."/>
            <person name="Rohde M."/>
            <person name="Galperin M.Y."/>
            <person name="Jogler C."/>
        </authorList>
    </citation>
    <scope>NUCLEOTIDE SEQUENCE [LARGE SCALE GENOMIC DNA]</scope>
    <source>
        <strain evidence="2 3">Pan54</strain>
    </source>
</reference>
<organism evidence="2 3">
    <name type="scientific">Rubinisphaera italica</name>
    <dbReference type="NCBI Taxonomy" id="2527969"/>
    <lineage>
        <taxon>Bacteria</taxon>
        <taxon>Pseudomonadati</taxon>
        <taxon>Planctomycetota</taxon>
        <taxon>Planctomycetia</taxon>
        <taxon>Planctomycetales</taxon>
        <taxon>Planctomycetaceae</taxon>
        <taxon>Rubinisphaera</taxon>
    </lineage>
</organism>
<feature type="transmembrane region" description="Helical" evidence="1">
    <location>
        <begin position="26"/>
        <end position="46"/>
    </location>
</feature>
<dbReference type="EMBL" id="SJPG01000001">
    <property type="protein sequence ID" value="TWT62471.1"/>
    <property type="molecule type" value="Genomic_DNA"/>
</dbReference>
<dbReference type="OrthoDB" id="9969166at2"/>
<keyword evidence="1" id="KW-1133">Transmembrane helix</keyword>
<comment type="caution">
    <text evidence="2">The sequence shown here is derived from an EMBL/GenBank/DDBJ whole genome shotgun (WGS) entry which is preliminary data.</text>
</comment>
<dbReference type="RefSeq" id="WP_146504321.1">
    <property type="nucleotide sequence ID" value="NZ_SJPG01000001.1"/>
</dbReference>
<sequence>MTNASEPENSADDKPTSPFIEAMRTISHVTTAVALMLIFGGIGYAIDRWLAITFFALLGFGGGAVLGIQYLIRMTSDR</sequence>
<protein>
    <recommendedName>
        <fullName evidence="4">F0F1-ATPase subunit (ATPase_gene1)</fullName>
    </recommendedName>
</protein>
<evidence type="ECO:0008006" key="4">
    <source>
        <dbReference type="Google" id="ProtNLM"/>
    </source>
</evidence>
<name>A0A5C5XJC6_9PLAN</name>
<evidence type="ECO:0000256" key="1">
    <source>
        <dbReference type="SAM" id="Phobius"/>
    </source>
</evidence>
<evidence type="ECO:0000313" key="3">
    <source>
        <dbReference type="Proteomes" id="UP000316095"/>
    </source>
</evidence>
<dbReference type="Proteomes" id="UP000316095">
    <property type="component" value="Unassembled WGS sequence"/>
</dbReference>
<proteinExistence type="predicted"/>
<keyword evidence="1" id="KW-0472">Membrane</keyword>
<keyword evidence="1" id="KW-0812">Transmembrane</keyword>
<evidence type="ECO:0000313" key="2">
    <source>
        <dbReference type="EMBL" id="TWT62471.1"/>
    </source>
</evidence>